<reference evidence="1" key="1">
    <citation type="submission" date="2020-03" db="EMBL/GenBank/DDBJ databases">
        <title>The deep terrestrial virosphere.</title>
        <authorList>
            <person name="Holmfeldt K."/>
            <person name="Nilsson E."/>
            <person name="Simone D."/>
            <person name="Lopez-Fernandez M."/>
            <person name="Wu X."/>
            <person name="de Brujin I."/>
            <person name="Lundin D."/>
            <person name="Andersson A."/>
            <person name="Bertilsson S."/>
            <person name="Dopson M."/>
        </authorList>
    </citation>
    <scope>NUCLEOTIDE SEQUENCE</scope>
    <source>
        <strain evidence="1">MM415B08768</strain>
    </source>
</reference>
<dbReference type="AlphaFoldDB" id="A0A6M3LUZ0"/>
<organism evidence="1">
    <name type="scientific">viral metagenome</name>
    <dbReference type="NCBI Taxonomy" id="1070528"/>
    <lineage>
        <taxon>unclassified sequences</taxon>
        <taxon>metagenomes</taxon>
        <taxon>organismal metagenomes</taxon>
    </lineage>
</organism>
<evidence type="ECO:0000313" key="1">
    <source>
        <dbReference type="EMBL" id="QJA96418.1"/>
    </source>
</evidence>
<proteinExistence type="predicted"/>
<sequence length="94" mass="11082">MESINIKLLDRLSSGCLLHWDRDSIHKKDSIDVLILHDDVVGCPICRQIKWLEKENEKLITHNDHLTKIVDNYKEQEKAMKTSIKEELINNIFK</sequence>
<gene>
    <name evidence="1" type="ORF">MM415B08768_0009</name>
</gene>
<protein>
    <submittedName>
        <fullName evidence="1">Uncharacterized protein</fullName>
    </submittedName>
</protein>
<name>A0A6M3LUZ0_9ZZZZ</name>
<accession>A0A6M3LUZ0</accession>
<dbReference type="EMBL" id="MT143398">
    <property type="protein sequence ID" value="QJA96418.1"/>
    <property type="molecule type" value="Genomic_DNA"/>
</dbReference>